<evidence type="ECO:0008006" key="3">
    <source>
        <dbReference type="Google" id="ProtNLM"/>
    </source>
</evidence>
<dbReference type="AlphaFoldDB" id="A0A401ULQ6"/>
<protein>
    <recommendedName>
        <fullName evidence="3">BIG2 domain-containing protein</fullName>
    </recommendedName>
</protein>
<accession>A0A401ULQ6</accession>
<dbReference type="Gene3D" id="2.60.40.1080">
    <property type="match status" value="1"/>
</dbReference>
<reference evidence="1 2" key="1">
    <citation type="submission" date="2018-11" db="EMBL/GenBank/DDBJ databases">
        <title>Genome sequencing and assembly of Clostridium tagluense strain A121.</title>
        <authorList>
            <person name="Murakami T."/>
            <person name="Segawa T."/>
            <person name="Shcherbakova V.A."/>
            <person name="Mori H."/>
            <person name="Yoshimura Y."/>
        </authorList>
    </citation>
    <scope>NUCLEOTIDE SEQUENCE [LARGE SCALE GENOMIC DNA]</scope>
    <source>
        <strain evidence="1 2">A121</strain>
    </source>
</reference>
<proteinExistence type="predicted"/>
<name>A0A401ULQ6_9CLOT</name>
<dbReference type="RefSeq" id="WP_125001146.1">
    <property type="nucleotide sequence ID" value="NZ_BHYK01000010.1"/>
</dbReference>
<comment type="caution">
    <text evidence="1">The sequence shown here is derived from an EMBL/GenBank/DDBJ whole genome shotgun (WGS) entry which is preliminary data.</text>
</comment>
<dbReference type="InterPro" id="IPR008964">
    <property type="entry name" value="Invasin/intimin_cell_adhesion"/>
</dbReference>
<gene>
    <name evidence="1" type="ORF">Ctaglu_20870</name>
</gene>
<keyword evidence="2" id="KW-1185">Reference proteome</keyword>
<dbReference type="OrthoDB" id="1941797at2"/>
<dbReference type="Proteomes" id="UP000287872">
    <property type="component" value="Unassembled WGS sequence"/>
</dbReference>
<evidence type="ECO:0000313" key="2">
    <source>
        <dbReference type="Proteomes" id="UP000287872"/>
    </source>
</evidence>
<organism evidence="1 2">
    <name type="scientific">Clostridium tagluense</name>
    <dbReference type="NCBI Taxonomy" id="360422"/>
    <lineage>
        <taxon>Bacteria</taxon>
        <taxon>Bacillati</taxon>
        <taxon>Bacillota</taxon>
        <taxon>Clostridia</taxon>
        <taxon>Eubacteriales</taxon>
        <taxon>Clostridiaceae</taxon>
        <taxon>Clostridium</taxon>
    </lineage>
</organism>
<evidence type="ECO:0000313" key="1">
    <source>
        <dbReference type="EMBL" id="GCD10464.1"/>
    </source>
</evidence>
<dbReference type="SUPFAM" id="SSF49373">
    <property type="entry name" value="Invasin/intimin cell-adhesion fragments"/>
    <property type="match status" value="1"/>
</dbReference>
<dbReference type="EMBL" id="BHYK01000010">
    <property type="protein sequence ID" value="GCD10464.1"/>
    <property type="molecule type" value="Genomic_DNA"/>
</dbReference>
<sequence length="478" mass="53971">MFDDTIVKILGNSYANAPLKSIECDVQDHTSTIDKEDYSYKCSKLLFVDSIEPLISENFYLKIENKIYKIIKADTYSDHMEVYLFYCDFKDVMINDVDKKVLIEETTEQIATLDEKLILSNFEIRTGDLVEFQSHKWIITSQISKDGNAIEYRGRMRKCNNNLRYKAIVDGTDRVISIPAIIDKGTLSLTEGKYFNTVDNELSCQVGYTMINKIKYIKVGFEFILNGTVWSVLGIDNVSSIIFDEQGIIYIRLRSTLSNQGDNFELGLPHNETTPVITTSIGDDFTIELPTYNTEIIQNKKFQIMAICKNNNTIVTSPTLNYNVTDYTICKVDATGLVTGIKEGATTIIINYMGEEVTLNVTITVASIEPVITYKIVAVQGSDVNYINYGSPKTWRMIDKKGIDVVDKTFTFALEQSDKNPTITPQKLLASFTIISDVRYKMIANDSNIKGYLNLVATCNENGVIAIKQIEIKGAMDY</sequence>